<dbReference type="EMBL" id="JBBNGE010000032">
    <property type="protein sequence ID" value="MEQ2508594.1"/>
    <property type="molecule type" value="Genomic_DNA"/>
</dbReference>
<gene>
    <name evidence="1" type="ORF">AAAT87_09935</name>
</gene>
<proteinExistence type="predicted"/>
<dbReference type="Proteomes" id="UP001465717">
    <property type="component" value="Unassembled WGS sequence"/>
</dbReference>
<evidence type="ECO:0000313" key="2">
    <source>
        <dbReference type="Proteomes" id="UP001465717"/>
    </source>
</evidence>
<dbReference type="RefSeq" id="WP_349226323.1">
    <property type="nucleotide sequence ID" value="NZ_JBBNFG020000004.1"/>
</dbReference>
<sequence>MKTITYTVRTLLVFMLILYCVGVYSQRKEVSYFNDSVDICPLADKELIDSCYNLLDRNMMLETDGIYGQIAVIDATTSEVLAWASLEKQLDDECEGCGDMVYVPFKKNIWAISGTTISGTAISDTTKTNNAIELALSFKQRGVKQAGRYNVFQHDNNKRCLDEFTFVGCFPADNPKYSIGMVVIRPHKLPATAGMLSKEVNQLIEWLMNRNI</sequence>
<name>A0ABV1FZL9_9BACT</name>
<keyword evidence="2" id="KW-1185">Reference proteome</keyword>
<accession>A0ABV1FZL9</accession>
<reference evidence="1 2" key="1">
    <citation type="submission" date="2024-04" db="EMBL/GenBank/DDBJ databases">
        <title>Human intestinal bacterial collection.</title>
        <authorList>
            <person name="Pauvert C."/>
            <person name="Hitch T.C.A."/>
            <person name="Clavel T."/>
        </authorList>
    </citation>
    <scope>NUCLEOTIDE SEQUENCE [LARGE SCALE GENOMIC DNA]</scope>
    <source>
        <strain evidence="1 2">CLA-AA-H174</strain>
    </source>
</reference>
<organism evidence="1 2">
    <name type="scientific">Segatella sinensis</name>
    <dbReference type="NCBI Taxonomy" id="3085167"/>
    <lineage>
        <taxon>Bacteria</taxon>
        <taxon>Pseudomonadati</taxon>
        <taxon>Bacteroidota</taxon>
        <taxon>Bacteroidia</taxon>
        <taxon>Bacteroidales</taxon>
        <taxon>Prevotellaceae</taxon>
        <taxon>Segatella</taxon>
    </lineage>
</organism>
<evidence type="ECO:0000313" key="1">
    <source>
        <dbReference type="EMBL" id="MEQ2508594.1"/>
    </source>
</evidence>
<comment type="caution">
    <text evidence="1">The sequence shown here is derived from an EMBL/GenBank/DDBJ whole genome shotgun (WGS) entry which is preliminary data.</text>
</comment>
<protein>
    <submittedName>
        <fullName evidence="1">Uncharacterized protein</fullName>
    </submittedName>
</protein>